<name>A0ACC5R3I1_9HYPH</name>
<proteinExistence type="predicted"/>
<evidence type="ECO:0000313" key="1">
    <source>
        <dbReference type="EMBL" id="MBK1867221.1"/>
    </source>
</evidence>
<gene>
    <name evidence="1" type="ORF">JHL16_12765</name>
</gene>
<reference evidence="1" key="1">
    <citation type="submission" date="2021-01" db="EMBL/GenBank/DDBJ databases">
        <authorList>
            <person name="Sun Q."/>
        </authorList>
    </citation>
    <scope>NUCLEOTIDE SEQUENCE</scope>
    <source>
        <strain evidence="1">YIM B02566</strain>
    </source>
</reference>
<comment type="caution">
    <text evidence="1">The sequence shown here is derived from an EMBL/GenBank/DDBJ whole genome shotgun (WGS) entry which is preliminary data.</text>
</comment>
<accession>A0ACC5R3I1</accession>
<evidence type="ECO:0000313" key="2">
    <source>
        <dbReference type="Proteomes" id="UP000616151"/>
    </source>
</evidence>
<dbReference type="EMBL" id="JAENHL010000007">
    <property type="protein sequence ID" value="MBK1867221.1"/>
    <property type="molecule type" value="Genomic_DNA"/>
</dbReference>
<dbReference type="Proteomes" id="UP000616151">
    <property type="component" value="Unassembled WGS sequence"/>
</dbReference>
<keyword evidence="1" id="KW-0067">ATP-binding</keyword>
<organism evidence="1 2">
    <name type="scientific">Taklimakanibacter albus</name>
    <dbReference type="NCBI Taxonomy" id="2800327"/>
    <lineage>
        <taxon>Bacteria</taxon>
        <taxon>Pseudomonadati</taxon>
        <taxon>Pseudomonadota</taxon>
        <taxon>Alphaproteobacteria</taxon>
        <taxon>Hyphomicrobiales</taxon>
        <taxon>Aestuariivirgaceae</taxon>
        <taxon>Taklimakanibacter</taxon>
    </lineage>
</organism>
<protein>
    <submittedName>
        <fullName evidence="1">ATP-binding cassette domain-containing protein</fullName>
    </submittedName>
</protein>
<keyword evidence="1" id="KW-0547">Nucleotide-binding</keyword>
<keyword evidence="2" id="KW-1185">Reference proteome</keyword>
<sequence length="830" mass="87556">MSADELALHKIEKSFGGVKALKGVSFFCRKGEVHCLLGENGAGKSTLMRILAGVMRPDAGRITIGGREVELTSPRAAQDLGIAMVYQDTRLVPDLDVAQNVWLGHEPGGVLVDRNQMERATQEILTRLDAVIPLARKVSDLSVAERQIVEIARALTRDPSILILDEPTSALDMAEIDRLFAIVRGLKDQGKTIIFISHRLPEIFAIADRITVLKDGEAVGTVERSQTDAAQLVRMMVGREMTVAYPPRAAKTGPVRLEARQLTSPGRFHEASFTLSAGEIVGFGGIQGNGQADIVRAIFGLSPLSGELRLDGEKVELTSPREAIAKGVVYIPGDRHREGLFMPHSIRENLSLPHLKSLVTAGFISASKENRLARDAIARYAVKTPSAEAGVATLSGGNQQKVVLGRWTAGTPRVYIFEDPTRGVDVATKLDIYRQIRGLAEEGAAVILVASDLMELIGLSDRILIFSQGRIVDEVAGAEATEERIVGSATGAAHVGGVLTSHGAGVARASTASRPERPLFDRYASSFALALLTVLLAVVTAFVSPYFLTSANAVNLANQITPLALVALGQLAVILLGGIDLSVGPLISLITAVVSFVAIQDSGLAVAEAIALSLMAGLAVGLFNAILILWLRIPDLIATLASYSIVFGLALTLRPSPGGMVSDSYLDFFEAHLGPVPVAALLVLVLAIIFEILLLRGRLGQRLYGTGSSPEAARVAGLATGLIRLGAYSFCAVMSALAGLLIAARIGSGDPQAGMAFTLTSITAVVVGGASVFGGRGTAVGTLLGAIVVGLMQNALNLMQVTAYYQYIWAGALTLIAVASHALQRSPHKK</sequence>